<comment type="caution">
    <text evidence="10">Lacks conserved residue(s) required for the propagation of feature annotation.</text>
</comment>
<dbReference type="PANTHER" id="PTHR34182:SF1">
    <property type="entry name" value="PROTEIN-EXPORT MEMBRANE PROTEIN SECG"/>
    <property type="match status" value="1"/>
</dbReference>
<evidence type="ECO:0000256" key="3">
    <source>
        <dbReference type="ARBA" id="ARBA00022448"/>
    </source>
</evidence>
<dbReference type="GO" id="GO:0009306">
    <property type="term" value="P:protein secretion"/>
    <property type="evidence" value="ECO:0007669"/>
    <property type="project" value="UniProtKB-UniRule"/>
</dbReference>
<dbReference type="RefSeq" id="WP_012472769.1">
    <property type="nucleotide sequence ID" value="NC_010830.1"/>
</dbReference>
<dbReference type="STRING" id="452471.Aasi_0602"/>
<feature type="transmembrane region" description="Helical" evidence="10">
    <location>
        <begin position="55"/>
        <end position="74"/>
    </location>
</feature>
<dbReference type="Pfam" id="PF03840">
    <property type="entry name" value="SecG"/>
    <property type="match status" value="1"/>
</dbReference>
<dbReference type="PANTHER" id="PTHR34182">
    <property type="entry name" value="PROTEIN-EXPORT MEMBRANE PROTEIN SECG"/>
    <property type="match status" value="1"/>
</dbReference>
<evidence type="ECO:0000256" key="4">
    <source>
        <dbReference type="ARBA" id="ARBA00022475"/>
    </source>
</evidence>
<proteinExistence type="inferred from homology"/>
<dbReference type="OrthoDB" id="1122493at2"/>
<evidence type="ECO:0000256" key="5">
    <source>
        <dbReference type="ARBA" id="ARBA00022692"/>
    </source>
</evidence>
<dbReference type="eggNOG" id="COG1314">
    <property type="taxonomic scope" value="Bacteria"/>
</dbReference>
<keyword evidence="3 10" id="KW-0813">Transport</keyword>
<comment type="similarity">
    <text evidence="2 10">Belongs to the SecG family.</text>
</comment>
<keyword evidence="13" id="KW-1185">Reference proteome</keyword>
<evidence type="ECO:0000256" key="7">
    <source>
        <dbReference type="ARBA" id="ARBA00022989"/>
    </source>
</evidence>
<evidence type="ECO:0000256" key="9">
    <source>
        <dbReference type="ARBA" id="ARBA00023136"/>
    </source>
</evidence>
<dbReference type="InterPro" id="IPR004692">
    <property type="entry name" value="SecG"/>
</dbReference>
<dbReference type="AlphaFoldDB" id="B3ES01"/>
<keyword evidence="4 10" id="KW-1003">Cell membrane</keyword>
<dbReference type="GO" id="GO:0015450">
    <property type="term" value="F:protein-transporting ATPase activity"/>
    <property type="evidence" value="ECO:0007669"/>
    <property type="project" value="UniProtKB-UniRule"/>
</dbReference>
<dbReference type="GO" id="GO:0005886">
    <property type="term" value="C:plasma membrane"/>
    <property type="evidence" value="ECO:0007669"/>
    <property type="project" value="UniProtKB-SubCell"/>
</dbReference>
<sequence>MFTLLITFILITAILLILVTALQSSKKEGVGNSLGSMGAHQIIGVKKTSDLLEQITWGLLTSLFVLSLGTSLWLKKRNIGLPISPNLERIQQEYSLIEPSQDQQEAASTQVQQDTNTDTASK</sequence>
<dbReference type="HOGENOM" id="CLU_094156_1_0_10"/>
<evidence type="ECO:0000313" key="13">
    <source>
        <dbReference type="Proteomes" id="UP000001227"/>
    </source>
</evidence>
<evidence type="ECO:0000256" key="1">
    <source>
        <dbReference type="ARBA" id="ARBA00004651"/>
    </source>
</evidence>
<name>B3ES01_AMOA5</name>
<keyword evidence="8 10" id="KW-0811">Translocation</keyword>
<comment type="function">
    <text evidence="10">Involved in protein export. Participates in an early event of protein translocation.</text>
</comment>
<evidence type="ECO:0000256" key="2">
    <source>
        <dbReference type="ARBA" id="ARBA00008445"/>
    </source>
</evidence>
<feature type="region of interest" description="Disordered" evidence="11">
    <location>
        <begin position="98"/>
        <end position="122"/>
    </location>
</feature>
<keyword evidence="5 10" id="KW-0812">Transmembrane</keyword>
<evidence type="ECO:0000256" key="11">
    <source>
        <dbReference type="SAM" id="MobiDB-lite"/>
    </source>
</evidence>
<keyword evidence="7 10" id="KW-1133">Transmembrane helix</keyword>
<comment type="subcellular location">
    <subcellularLocation>
        <location evidence="1 10">Cell membrane</location>
        <topology evidence="1 10">Multi-pass membrane protein</topology>
    </subcellularLocation>
</comment>
<keyword evidence="9 10" id="KW-0472">Membrane</keyword>
<dbReference type="NCBIfam" id="TIGR00810">
    <property type="entry name" value="secG"/>
    <property type="match status" value="1"/>
</dbReference>
<organism evidence="12 13">
    <name type="scientific">Amoebophilus asiaticus (strain 5a2)</name>
    <dbReference type="NCBI Taxonomy" id="452471"/>
    <lineage>
        <taxon>Bacteria</taxon>
        <taxon>Pseudomonadati</taxon>
        <taxon>Bacteroidota</taxon>
        <taxon>Cytophagia</taxon>
        <taxon>Cytophagales</taxon>
        <taxon>Amoebophilaceae</taxon>
        <taxon>Candidatus Amoebophilus</taxon>
    </lineage>
</organism>
<accession>B3ES01</accession>
<dbReference type="GO" id="GO:0065002">
    <property type="term" value="P:intracellular protein transmembrane transport"/>
    <property type="evidence" value="ECO:0007669"/>
    <property type="project" value="TreeGrafter"/>
</dbReference>
<dbReference type="Proteomes" id="UP000001227">
    <property type="component" value="Chromosome"/>
</dbReference>
<dbReference type="KEGG" id="aas:Aasi_0602"/>
<evidence type="ECO:0000256" key="10">
    <source>
        <dbReference type="RuleBase" id="RU365087"/>
    </source>
</evidence>
<gene>
    <name evidence="12" type="ordered locus">Aasi_0602</name>
</gene>
<reference evidence="12 13" key="1">
    <citation type="journal article" date="2010" name="J. Bacteriol.">
        <title>The genome of the amoeba symbiont 'Candidatus Amoebophilus asiaticus' reveals common mechanisms for host cell interaction among amoeba-associated bacteria.</title>
        <authorList>
            <person name="Schmitz-Esser S."/>
            <person name="Tischler P."/>
            <person name="Arnold R."/>
            <person name="Montanaro J."/>
            <person name="Wagner M."/>
            <person name="Rattei T."/>
            <person name="Horn M."/>
        </authorList>
    </citation>
    <scope>NUCLEOTIDE SEQUENCE [LARGE SCALE GENOMIC DNA]</scope>
    <source>
        <strain evidence="12 13">5a2</strain>
    </source>
</reference>
<keyword evidence="6 10" id="KW-0653">Protein transport</keyword>
<dbReference type="GO" id="GO:0043952">
    <property type="term" value="P:protein transport by the Sec complex"/>
    <property type="evidence" value="ECO:0007669"/>
    <property type="project" value="TreeGrafter"/>
</dbReference>
<evidence type="ECO:0000256" key="6">
    <source>
        <dbReference type="ARBA" id="ARBA00022927"/>
    </source>
</evidence>
<dbReference type="EMBL" id="CP001102">
    <property type="protein sequence ID" value="ACE06003.1"/>
    <property type="molecule type" value="Genomic_DNA"/>
</dbReference>
<evidence type="ECO:0000256" key="8">
    <source>
        <dbReference type="ARBA" id="ARBA00023010"/>
    </source>
</evidence>
<protein>
    <recommendedName>
        <fullName evidence="10">Protein-export membrane protein SecG</fullName>
    </recommendedName>
</protein>
<evidence type="ECO:0000313" key="12">
    <source>
        <dbReference type="EMBL" id="ACE06003.1"/>
    </source>
</evidence>